<accession>A0AA39FH28</accession>
<proteinExistence type="predicted"/>
<gene>
    <name evidence="1" type="ORF">PV328_012200</name>
</gene>
<keyword evidence="2" id="KW-1185">Reference proteome</keyword>
<name>A0AA39FH28_9HYME</name>
<evidence type="ECO:0000313" key="2">
    <source>
        <dbReference type="Proteomes" id="UP001168990"/>
    </source>
</evidence>
<dbReference type="AlphaFoldDB" id="A0AA39FH28"/>
<sequence>FQLELLVPVDVIYRLTAPEAPKRPIKIKGYICIEEMERIRKDRKAKRDEGGKLMKELGLVSWSGDIYFDYCGLRWMMEGKWGLDHPSSDPSGVFWSQPNIIYDIYD</sequence>
<dbReference type="Proteomes" id="UP001168990">
    <property type="component" value="Unassembled WGS sequence"/>
</dbReference>
<reference evidence="1" key="2">
    <citation type="submission" date="2023-03" db="EMBL/GenBank/DDBJ databases">
        <authorList>
            <person name="Inwood S.N."/>
            <person name="Skelly J.G."/>
            <person name="Guhlin J."/>
            <person name="Harrop T.W.R."/>
            <person name="Goldson S.G."/>
            <person name="Dearden P.K."/>
        </authorList>
    </citation>
    <scope>NUCLEOTIDE SEQUENCE</scope>
    <source>
        <strain evidence="1">Irish</strain>
        <tissue evidence="1">Whole body</tissue>
    </source>
</reference>
<organism evidence="1 2">
    <name type="scientific">Microctonus aethiopoides</name>
    <dbReference type="NCBI Taxonomy" id="144406"/>
    <lineage>
        <taxon>Eukaryota</taxon>
        <taxon>Metazoa</taxon>
        <taxon>Ecdysozoa</taxon>
        <taxon>Arthropoda</taxon>
        <taxon>Hexapoda</taxon>
        <taxon>Insecta</taxon>
        <taxon>Pterygota</taxon>
        <taxon>Neoptera</taxon>
        <taxon>Endopterygota</taxon>
        <taxon>Hymenoptera</taxon>
        <taxon>Apocrita</taxon>
        <taxon>Ichneumonoidea</taxon>
        <taxon>Braconidae</taxon>
        <taxon>Euphorinae</taxon>
        <taxon>Microctonus</taxon>
    </lineage>
</organism>
<comment type="caution">
    <text evidence="1">The sequence shown here is derived from an EMBL/GenBank/DDBJ whole genome shotgun (WGS) entry which is preliminary data.</text>
</comment>
<reference evidence="1" key="1">
    <citation type="journal article" date="2023" name="bioRxiv">
        <title>Scaffold-level genome assemblies of two parasitoid biocontrol wasps reveal the parthenogenesis mechanism and an associated novel virus.</title>
        <authorList>
            <person name="Inwood S."/>
            <person name="Skelly J."/>
            <person name="Guhlin J."/>
            <person name="Harrop T."/>
            <person name="Goldson S."/>
            <person name="Dearden P."/>
        </authorList>
    </citation>
    <scope>NUCLEOTIDE SEQUENCE</scope>
    <source>
        <strain evidence="1">Irish</strain>
        <tissue evidence="1">Whole body</tissue>
    </source>
</reference>
<dbReference type="EMBL" id="JAQQBS010000703">
    <property type="protein sequence ID" value="KAK0169326.1"/>
    <property type="molecule type" value="Genomic_DNA"/>
</dbReference>
<protein>
    <submittedName>
        <fullName evidence="1">Uncharacterized protein</fullName>
    </submittedName>
</protein>
<evidence type="ECO:0000313" key="1">
    <source>
        <dbReference type="EMBL" id="KAK0169326.1"/>
    </source>
</evidence>
<feature type="non-terminal residue" evidence="1">
    <location>
        <position position="106"/>
    </location>
</feature>